<feature type="transmembrane region" description="Helical" evidence="2">
    <location>
        <begin position="439"/>
        <end position="455"/>
    </location>
</feature>
<feature type="transmembrane region" description="Helical" evidence="2">
    <location>
        <begin position="280"/>
        <end position="303"/>
    </location>
</feature>
<proteinExistence type="predicted"/>
<feature type="transmembrane region" description="Helical" evidence="2">
    <location>
        <begin position="86"/>
        <end position="106"/>
    </location>
</feature>
<feature type="transmembrane region" description="Helical" evidence="2">
    <location>
        <begin position="49"/>
        <end position="66"/>
    </location>
</feature>
<reference evidence="3 4" key="1">
    <citation type="submission" date="2017-08" db="EMBL/GenBank/DDBJ databases">
        <title>Infants hospitalized years apart are colonized by the same room-sourced microbial strains.</title>
        <authorList>
            <person name="Brooks B."/>
            <person name="Olm M.R."/>
            <person name="Firek B.A."/>
            <person name="Baker R."/>
            <person name="Thomas B.C."/>
            <person name="Morowitz M.J."/>
            <person name="Banfield J.F."/>
        </authorList>
    </citation>
    <scope>NUCLEOTIDE SEQUENCE [LARGE SCALE GENOMIC DNA]</scope>
    <source>
        <strain evidence="3">S2_003_000_R2_14</strain>
    </source>
</reference>
<comment type="caution">
    <text evidence="3">The sequence shown here is derived from an EMBL/GenBank/DDBJ whole genome shotgun (WGS) entry which is preliminary data.</text>
</comment>
<evidence type="ECO:0000313" key="3">
    <source>
        <dbReference type="EMBL" id="PZR13552.1"/>
    </source>
</evidence>
<evidence type="ECO:0000256" key="1">
    <source>
        <dbReference type="SAM" id="MobiDB-lite"/>
    </source>
</evidence>
<keyword evidence="2" id="KW-0472">Membrane</keyword>
<accession>A0A2W5TFK5</accession>
<name>A0A2W5TFK5_9BACT</name>
<evidence type="ECO:0000313" key="4">
    <source>
        <dbReference type="Proteomes" id="UP000249061"/>
    </source>
</evidence>
<feature type="transmembrane region" description="Helical" evidence="2">
    <location>
        <begin position="350"/>
        <end position="369"/>
    </location>
</feature>
<gene>
    <name evidence="3" type="ORF">DI536_12430</name>
</gene>
<dbReference type="Proteomes" id="UP000249061">
    <property type="component" value="Unassembled WGS sequence"/>
</dbReference>
<feature type="region of interest" description="Disordered" evidence="1">
    <location>
        <begin position="568"/>
        <end position="591"/>
    </location>
</feature>
<protein>
    <submittedName>
        <fullName evidence="3">Uncharacterized protein</fullName>
    </submittedName>
</protein>
<sequence length="591" mass="66440">MASPANTKTPEQDNDGDWLLPLGLLGLVGALAARFVAQRPFGLDNDNSVQVVQFGLSLLALGVIGWGLKLQWEGRAAHRQLLRDRLLLAIGFSAFFGYFNFGHLHFGNFVHVWDTYHYVMGAKYFPEVGYEKMYDCAAIANAENGRRDEVMRQTLTDLRTNIIVKADEILKHPEVCKDSFSPERWAAYRQDIAAFRSFVNEQRWREIHLDHGYNATPVWTIAGYYLTNASGPVTLDKLKDLNKIDPVYLLLTVLIVWWAFGPRAFAIASLVLGCHFANRFYWTGGAFLRHDWVFYFVASICLLKKGWPMLAGASFAYTVLLRLFPGLAAAGVAVAAFEYFRQNKKLDPRFVRYVAGGLIATLLLVGASFRFGGPVTWQRFAQNTVKHANTPLTNHMGLRTILSWDPNSIGQKTVRPGGLDSWWLWKKTRLDNWNARKPIMWLAFAAALYLVWLALKHSGADPWMGAAMGTGFIIIGAELTNYYYCFLLGIAVLHEKRREVGALLATLCAVSHLLNWGPFDWMSHWLDEQYVTMSAAALLAVIGIWWVFTKFATDAVAPMEGPPMLFAHAGGPNEKASSSAEEKARSKKKKR</sequence>
<dbReference type="AlphaFoldDB" id="A0A2W5TFK5"/>
<keyword evidence="2" id="KW-0812">Transmembrane</keyword>
<feature type="transmembrane region" description="Helical" evidence="2">
    <location>
        <begin position="315"/>
        <end position="338"/>
    </location>
</feature>
<organism evidence="3 4">
    <name type="scientific">Archangium gephyra</name>
    <dbReference type="NCBI Taxonomy" id="48"/>
    <lineage>
        <taxon>Bacteria</taxon>
        <taxon>Pseudomonadati</taxon>
        <taxon>Myxococcota</taxon>
        <taxon>Myxococcia</taxon>
        <taxon>Myxococcales</taxon>
        <taxon>Cystobacterineae</taxon>
        <taxon>Archangiaceae</taxon>
        <taxon>Archangium</taxon>
    </lineage>
</organism>
<keyword evidence="2" id="KW-1133">Transmembrane helix</keyword>
<dbReference type="EMBL" id="QFQP01000009">
    <property type="protein sequence ID" value="PZR13552.1"/>
    <property type="molecule type" value="Genomic_DNA"/>
</dbReference>
<feature type="transmembrane region" description="Helical" evidence="2">
    <location>
        <begin position="467"/>
        <end position="493"/>
    </location>
</feature>
<feature type="transmembrane region" description="Helical" evidence="2">
    <location>
        <begin position="247"/>
        <end position="268"/>
    </location>
</feature>
<feature type="transmembrane region" description="Helical" evidence="2">
    <location>
        <begin position="530"/>
        <end position="548"/>
    </location>
</feature>
<feature type="transmembrane region" description="Helical" evidence="2">
    <location>
        <begin position="18"/>
        <end position="37"/>
    </location>
</feature>
<evidence type="ECO:0000256" key="2">
    <source>
        <dbReference type="SAM" id="Phobius"/>
    </source>
</evidence>
<feature type="transmembrane region" description="Helical" evidence="2">
    <location>
        <begin position="500"/>
        <end position="518"/>
    </location>
</feature>